<dbReference type="Pfam" id="PF10023">
    <property type="entry name" value="Aminopep"/>
    <property type="match status" value="1"/>
</dbReference>
<evidence type="ECO:0000313" key="1">
    <source>
        <dbReference type="EMBL" id="PDH32917.1"/>
    </source>
</evidence>
<dbReference type="AlphaFoldDB" id="A0A2A5W9G9"/>
<dbReference type="PIRSF" id="PIRSF029285">
    <property type="entry name" value="Aminopept"/>
    <property type="match status" value="1"/>
</dbReference>
<organism evidence="1 2">
    <name type="scientific">OM182 bacterium MED-G28</name>
    <dbReference type="NCBI Taxonomy" id="1986256"/>
    <lineage>
        <taxon>Bacteria</taxon>
        <taxon>Pseudomonadati</taxon>
        <taxon>Pseudomonadota</taxon>
        <taxon>Gammaproteobacteria</taxon>
        <taxon>OMG group</taxon>
        <taxon>OM182 clade</taxon>
    </lineage>
</organism>
<dbReference type="GO" id="GO:0004177">
    <property type="term" value="F:aminopeptidase activity"/>
    <property type="evidence" value="ECO:0007669"/>
    <property type="project" value="UniProtKB-KW"/>
</dbReference>
<proteinExistence type="predicted"/>
<name>A0A2A5W9G9_9GAMM</name>
<keyword evidence="1" id="KW-0031">Aminopeptidase</keyword>
<protein>
    <submittedName>
        <fullName evidence="1">Aminopeptidase</fullName>
    </submittedName>
</protein>
<comment type="caution">
    <text evidence="1">The sequence shown here is derived from an EMBL/GenBank/DDBJ whole genome shotgun (WGS) entry which is preliminary data.</text>
</comment>
<dbReference type="PROSITE" id="PS51257">
    <property type="entry name" value="PROKAR_LIPOPROTEIN"/>
    <property type="match status" value="1"/>
</dbReference>
<evidence type="ECO:0000313" key="2">
    <source>
        <dbReference type="Proteomes" id="UP000219329"/>
    </source>
</evidence>
<reference evidence="1 2" key="1">
    <citation type="submission" date="2017-08" db="EMBL/GenBank/DDBJ databases">
        <title>Fine stratification of microbial communities through a metagenomic profile of the photic zone.</title>
        <authorList>
            <person name="Haro-Moreno J.M."/>
            <person name="Lopez-Perez M."/>
            <person name="De La Torre J."/>
            <person name="Picazo A."/>
            <person name="Camacho A."/>
            <person name="Rodriguez-Valera F."/>
        </authorList>
    </citation>
    <scope>NUCLEOTIDE SEQUENCE [LARGE SCALE GENOMIC DNA]</scope>
    <source>
        <strain evidence="1">MED-G28</strain>
    </source>
</reference>
<accession>A0A2A5W9G9</accession>
<sequence length="355" mass="40601">MSFEFLRNKAQLIKLVILLTISVFLVSCEAVGYYTQAARGQLAIMFGREDIQRLIDSGELSVELNDKFSEVMRIRKFASEQLALPVEQNYSTYVDVEREHVVWNVFAAPEFSIIPVNWCYPIAGCVSYRGYFSEAGAKNYSLALKRQGFDVYTGGIDAYSTLGWFDDSLLSTVISRANHQLAGLIFHELAHQVAYLPGNTTFNESFATAVEREGLRRWLEATEQSEIIAIADRNSSRQEQFINLVSRFRDRFESVYQDEISETQKRQEKSALQDQLRAEYEQLKASWNDYIGYDAWFSRSLNNAQLSTVSSYNDLVPFFNELLLQSAGDMGEFFESVNAIIAMAPEDREALFEIY</sequence>
<keyword evidence="1" id="KW-0645">Protease</keyword>
<dbReference type="InterPro" id="IPR014553">
    <property type="entry name" value="Aminopept"/>
</dbReference>
<dbReference type="EMBL" id="NTJZ01000012">
    <property type="protein sequence ID" value="PDH32917.1"/>
    <property type="molecule type" value="Genomic_DNA"/>
</dbReference>
<dbReference type="Proteomes" id="UP000219329">
    <property type="component" value="Unassembled WGS sequence"/>
</dbReference>
<keyword evidence="1" id="KW-0378">Hydrolase</keyword>
<gene>
    <name evidence="1" type="ORF">CNF02_10590</name>
</gene>